<feature type="compositionally biased region" description="Low complexity" evidence="1">
    <location>
        <begin position="182"/>
        <end position="198"/>
    </location>
</feature>
<sequence length="389" mass="41238">MGFVQGTANRILDHDPLVIQKKDRLLVDLKDSKSIEEPDFTCLPPTTSRCCTANDSGRNIDEFLNPSPGQRLTPDSCDLLHTNGSISSPTGDLRTSDRIIVSSSSWIVSSSSWNKLDRGLSQPLGIGAAIGVSGTEGLVLSSKKNFDTFLPSTSTVVFNCLSTADGSVVDISPSSALAAASTVKSSGSSPSSSVTSGTMNLTFDTVPPFKPPTRVLLGRGPLVGVTSESSVTSDSPSPSSSDSPSPSSFDSPSSGIADVWNIRPRQRPTVAFLPLTWLGSNEGLGSGESVQSEGAKLLSEVFPAVTLSKDIVASESDRRVLEALSTPRAPLLGFTRTGQLSHQEKWPKRPGGILKKPRKRFPLFTGSPWKQPTPGQSKQLKAKKETRNT</sequence>
<feature type="region of interest" description="Disordered" evidence="1">
    <location>
        <begin position="225"/>
        <end position="253"/>
    </location>
</feature>
<name>A0A7R8ZLY2_9CRUS</name>
<accession>A0A7R8ZLY2</accession>
<feature type="region of interest" description="Disordered" evidence="1">
    <location>
        <begin position="338"/>
        <end position="389"/>
    </location>
</feature>
<feature type="compositionally biased region" description="Low complexity" evidence="1">
    <location>
        <begin position="227"/>
        <end position="253"/>
    </location>
</feature>
<dbReference type="AlphaFoldDB" id="A0A7R8ZLY2"/>
<dbReference type="EMBL" id="OB662091">
    <property type="protein sequence ID" value="CAD7229485.1"/>
    <property type="molecule type" value="Genomic_DNA"/>
</dbReference>
<feature type="region of interest" description="Disordered" evidence="1">
    <location>
        <begin position="182"/>
        <end position="205"/>
    </location>
</feature>
<evidence type="ECO:0000313" key="2">
    <source>
        <dbReference type="EMBL" id="CAD7229485.1"/>
    </source>
</evidence>
<evidence type="ECO:0000256" key="1">
    <source>
        <dbReference type="SAM" id="MobiDB-lite"/>
    </source>
</evidence>
<feature type="compositionally biased region" description="Polar residues" evidence="1">
    <location>
        <begin position="368"/>
        <end position="379"/>
    </location>
</feature>
<protein>
    <submittedName>
        <fullName evidence="2">Uncharacterized protein</fullName>
    </submittedName>
</protein>
<gene>
    <name evidence="2" type="ORF">CTOB1V02_LOCUS7354</name>
</gene>
<proteinExistence type="predicted"/>
<organism evidence="2">
    <name type="scientific">Cyprideis torosa</name>
    <dbReference type="NCBI Taxonomy" id="163714"/>
    <lineage>
        <taxon>Eukaryota</taxon>
        <taxon>Metazoa</taxon>
        <taxon>Ecdysozoa</taxon>
        <taxon>Arthropoda</taxon>
        <taxon>Crustacea</taxon>
        <taxon>Oligostraca</taxon>
        <taxon>Ostracoda</taxon>
        <taxon>Podocopa</taxon>
        <taxon>Podocopida</taxon>
        <taxon>Cytherocopina</taxon>
        <taxon>Cytheroidea</taxon>
        <taxon>Cytherideidae</taxon>
        <taxon>Cyprideis</taxon>
    </lineage>
</organism>
<reference evidence="2" key="1">
    <citation type="submission" date="2020-11" db="EMBL/GenBank/DDBJ databases">
        <authorList>
            <person name="Tran Van P."/>
        </authorList>
    </citation>
    <scope>NUCLEOTIDE SEQUENCE</scope>
</reference>